<dbReference type="GO" id="GO:0008840">
    <property type="term" value="F:4-hydroxy-tetrahydrodipicolinate synthase activity"/>
    <property type="evidence" value="ECO:0007669"/>
    <property type="project" value="TreeGrafter"/>
</dbReference>
<dbReference type="GeneID" id="13281230"/>
<keyword evidence="3" id="KW-1185">Reference proteome</keyword>
<dbReference type="OMA" id="IWGGANF"/>
<dbReference type="Gene3D" id="3.20.20.70">
    <property type="entry name" value="Aldolase class I"/>
    <property type="match status" value="1"/>
</dbReference>
<dbReference type="PANTHER" id="PTHR12128:SF52">
    <property type="entry name" value="4-HYDROXY-2-OXOGLUTARATE ALDOLASE, MITOCHONDRIAL-RELATED"/>
    <property type="match status" value="1"/>
</dbReference>
<dbReference type="InterPro" id="IPR013785">
    <property type="entry name" value="Aldolase_TIM"/>
</dbReference>
<accession>E4ZXE7</accession>
<dbReference type="STRING" id="985895.E4ZXE7"/>
<dbReference type="PANTHER" id="PTHR12128">
    <property type="entry name" value="DIHYDRODIPICOLINATE SYNTHASE"/>
    <property type="match status" value="1"/>
</dbReference>
<dbReference type="eggNOG" id="ENOG502QWNS">
    <property type="taxonomic scope" value="Eukaryota"/>
</dbReference>
<gene>
    <name evidence="2" type="ORF">LEMA_P025090.1</name>
</gene>
<evidence type="ECO:0000313" key="3">
    <source>
        <dbReference type="Proteomes" id="UP000002668"/>
    </source>
</evidence>
<dbReference type="RefSeq" id="XP_003838836.1">
    <property type="nucleotide sequence ID" value="XM_003838788.1"/>
</dbReference>
<name>E4ZXE7_LEPMJ</name>
<feature type="compositionally biased region" description="Low complexity" evidence="1">
    <location>
        <begin position="8"/>
        <end position="20"/>
    </location>
</feature>
<proteinExistence type="predicted"/>
<dbReference type="InterPro" id="IPR002220">
    <property type="entry name" value="DapA-like"/>
</dbReference>
<dbReference type="InParanoid" id="E4ZXE7"/>
<dbReference type="SUPFAM" id="SSF51569">
    <property type="entry name" value="Aldolase"/>
    <property type="match status" value="1"/>
</dbReference>
<protein>
    <submittedName>
        <fullName evidence="2">Similar to dihydrodipicolinate synthetase family protein</fullName>
    </submittedName>
</protein>
<reference evidence="3" key="1">
    <citation type="journal article" date="2011" name="Nat. Commun.">
        <title>Effector diversification within compartments of the Leptosphaeria maculans genome affected by Repeat-Induced Point mutations.</title>
        <authorList>
            <person name="Rouxel T."/>
            <person name="Grandaubert J."/>
            <person name="Hane J.K."/>
            <person name="Hoede C."/>
            <person name="van de Wouw A.P."/>
            <person name="Couloux A."/>
            <person name="Dominguez V."/>
            <person name="Anthouard V."/>
            <person name="Bally P."/>
            <person name="Bourras S."/>
            <person name="Cozijnsen A.J."/>
            <person name="Ciuffetti L.M."/>
            <person name="Degrave A."/>
            <person name="Dilmaghani A."/>
            <person name="Duret L."/>
            <person name="Fudal I."/>
            <person name="Goodwin S.B."/>
            <person name="Gout L."/>
            <person name="Glaser N."/>
            <person name="Linglin J."/>
            <person name="Kema G.H.J."/>
            <person name="Lapalu N."/>
            <person name="Lawrence C.B."/>
            <person name="May K."/>
            <person name="Meyer M."/>
            <person name="Ollivier B."/>
            <person name="Poulain J."/>
            <person name="Schoch C.L."/>
            <person name="Simon A."/>
            <person name="Spatafora J.W."/>
            <person name="Stachowiak A."/>
            <person name="Turgeon B.G."/>
            <person name="Tyler B.M."/>
            <person name="Vincent D."/>
            <person name="Weissenbach J."/>
            <person name="Amselem J."/>
            <person name="Quesneville H."/>
            <person name="Oliver R.P."/>
            <person name="Wincker P."/>
            <person name="Balesdent M.-H."/>
            <person name="Howlett B.J."/>
        </authorList>
    </citation>
    <scope>NUCLEOTIDE SEQUENCE [LARGE SCALE GENOMIC DNA]</scope>
    <source>
        <strain evidence="3">JN3 / isolate v23.1.3 / race Av1-4-5-6-7-8</strain>
    </source>
</reference>
<organism evidence="3">
    <name type="scientific">Leptosphaeria maculans (strain JN3 / isolate v23.1.3 / race Av1-4-5-6-7-8)</name>
    <name type="common">Blackleg fungus</name>
    <name type="synonym">Phoma lingam</name>
    <dbReference type="NCBI Taxonomy" id="985895"/>
    <lineage>
        <taxon>Eukaryota</taxon>
        <taxon>Fungi</taxon>
        <taxon>Dikarya</taxon>
        <taxon>Ascomycota</taxon>
        <taxon>Pezizomycotina</taxon>
        <taxon>Dothideomycetes</taxon>
        <taxon>Pleosporomycetidae</taxon>
        <taxon>Pleosporales</taxon>
        <taxon>Pleosporineae</taxon>
        <taxon>Leptosphaeriaceae</taxon>
        <taxon>Plenodomus</taxon>
        <taxon>Plenodomus lingam/Leptosphaeria maculans species complex</taxon>
    </lineage>
</organism>
<dbReference type="SMART" id="SM01130">
    <property type="entry name" value="DHDPS"/>
    <property type="match status" value="1"/>
</dbReference>
<dbReference type="VEuPathDB" id="FungiDB:LEMA_P025090.1"/>
<dbReference type="EMBL" id="FP929127">
    <property type="protein sequence ID" value="CBX95357.1"/>
    <property type="molecule type" value="Genomic_DNA"/>
</dbReference>
<dbReference type="Pfam" id="PF00701">
    <property type="entry name" value="DHDPS"/>
    <property type="match status" value="1"/>
</dbReference>
<dbReference type="CDD" id="cd00408">
    <property type="entry name" value="DHDPS-like"/>
    <property type="match status" value="1"/>
</dbReference>
<dbReference type="Proteomes" id="UP000002668">
    <property type="component" value="Genome"/>
</dbReference>
<sequence>MSPHRDAPSPSNDFTPSSSSADFHHPVQSVYNMNHYNDFETSSVESADVGLHRALVPGIYVPTVAFFDPTSDDVDTKTVASHAVRLAKAGVAGITTQGSNGEAVHLSHKERNLITSTTRKALDDAGFGYLPIIVGCGAQSTRECIELCEEAAAAGGDYALVLPPAYYQGLFSKDTVKDFFRDVATASPIPILIYNYPGAVSGMDLNSDIIIELAQHPNIVGCKLTCGNTGKLNRVAAATRAATISEPGSGFMCMGGSVDFTLQTLIGGGSGVIGGMANIAPKACVKLVELVESGKFEEARKLQAVIARGDWAAIQGGIIGTKAGLMSHFGYGGFARKPLPRPSKEETRRWREAFEEIVTLENSL</sequence>
<dbReference type="AlphaFoldDB" id="E4ZXE7"/>
<evidence type="ECO:0000256" key="1">
    <source>
        <dbReference type="SAM" id="MobiDB-lite"/>
    </source>
</evidence>
<evidence type="ECO:0000313" key="2">
    <source>
        <dbReference type="EMBL" id="CBX95357.1"/>
    </source>
</evidence>
<feature type="region of interest" description="Disordered" evidence="1">
    <location>
        <begin position="1"/>
        <end position="23"/>
    </location>
</feature>
<dbReference type="HOGENOM" id="CLU_049343_0_2_1"/>
<dbReference type="OrthoDB" id="191315at2759"/>
<dbReference type="PRINTS" id="PR00146">
    <property type="entry name" value="DHPICSNTHASE"/>
</dbReference>